<protein>
    <recommendedName>
        <fullName evidence="2">PknH-like extracellular domain-containing protein</fullName>
    </recommendedName>
</protein>
<organism evidence="1">
    <name type="scientific">Streptomyces sp. NBC_01393</name>
    <dbReference type="NCBI Taxonomy" id="2903851"/>
    <lineage>
        <taxon>Bacteria</taxon>
        <taxon>Bacillati</taxon>
        <taxon>Actinomycetota</taxon>
        <taxon>Actinomycetes</taxon>
        <taxon>Kitasatosporales</taxon>
        <taxon>Streptomycetaceae</taxon>
        <taxon>Streptomyces</taxon>
    </lineage>
</organism>
<reference evidence="1" key="1">
    <citation type="submission" date="2022-10" db="EMBL/GenBank/DDBJ databases">
        <title>The complete genomes of actinobacterial strains from the NBC collection.</title>
        <authorList>
            <person name="Joergensen T.S."/>
            <person name="Alvarez Arevalo M."/>
            <person name="Sterndorff E.B."/>
            <person name="Faurdal D."/>
            <person name="Vuksanovic O."/>
            <person name="Mourched A.-S."/>
            <person name="Charusanti P."/>
            <person name="Shaw S."/>
            <person name="Blin K."/>
            <person name="Weber T."/>
        </authorList>
    </citation>
    <scope>NUCLEOTIDE SEQUENCE</scope>
    <source>
        <strain evidence="1">NBC_01393</strain>
    </source>
</reference>
<gene>
    <name evidence="1" type="ORF">OG699_08085</name>
</gene>
<accession>A0AAU3HUN8</accession>
<evidence type="ECO:0008006" key="2">
    <source>
        <dbReference type="Google" id="ProtNLM"/>
    </source>
</evidence>
<name>A0AAU3HUN8_9ACTN</name>
<proteinExistence type="predicted"/>
<evidence type="ECO:0000313" key="1">
    <source>
        <dbReference type="EMBL" id="WTZ07944.1"/>
    </source>
</evidence>
<dbReference type="EMBL" id="CP109546">
    <property type="protein sequence ID" value="WTZ07944.1"/>
    <property type="molecule type" value="Genomic_DNA"/>
</dbReference>
<sequence length="328" mass="34066">MNPSPVPGRPKVPGHPKAAVVLATAAVLMAGGCSSSSPSSSGPSRPKGAAVVMPEVSSVPRLITAADRTLPIAPYLLSDEQSDELTAAQAKLTERCMARFGLRYTSPAPAPVFRPRTPTQFRYGVTDPEAAAVDGFAPAGGRTAPATAQPAALSAETTLVLTGTNDPHVKPGSAAAGRKVHKGRKIPVGGCVGEARARLRSEGPEAGGDAELPNDINIDSFESSRKHPLVRAVFAKWSQCMEGRGFSYPDPLAATSDSAWRTRTASAKERAAARADADCKMRNNVVGVWYAVDSALQRQAIEKNSVALAKIKKAIGARVELAAAVLAG</sequence>
<dbReference type="AlphaFoldDB" id="A0AAU3HUN8"/>